<feature type="region of interest" description="Disordered" evidence="1">
    <location>
        <begin position="1"/>
        <end position="46"/>
    </location>
</feature>
<gene>
    <name evidence="2" type="ORF">SETTUDRAFT_141909</name>
</gene>
<feature type="compositionally biased region" description="Polar residues" evidence="1">
    <location>
        <begin position="138"/>
        <end position="152"/>
    </location>
</feature>
<reference evidence="2 3" key="1">
    <citation type="journal article" date="2012" name="PLoS Pathog.">
        <title>Diverse lifestyles and strategies of plant pathogenesis encoded in the genomes of eighteen Dothideomycetes fungi.</title>
        <authorList>
            <person name="Ohm R.A."/>
            <person name="Feau N."/>
            <person name="Henrissat B."/>
            <person name="Schoch C.L."/>
            <person name="Horwitz B.A."/>
            <person name="Barry K.W."/>
            <person name="Condon B.J."/>
            <person name="Copeland A.C."/>
            <person name="Dhillon B."/>
            <person name="Glaser F."/>
            <person name="Hesse C.N."/>
            <person name="Kosti I."/>
            <person name="LaButti K."/>
            <person name="Lindquist E.A."/>
            <person name="Lucas S."/>
            <person name="Salamov A.A."/>
            <person name="Bradshaw R.E."/>
            <person name="Ciuffetti L."/>
            <person name="Hamelin R.C."/>
            <person name="Kema G.H.J."/>
            <person name="Lawrence C."/>
            <person name="Scott J.A."/>
            <person name="Spatafora J.W."/>
            <person name="Turgeon B.G."/>
            <person name="de Wit P.J.G.M."/>
            <person name="Zhong S."/>
            <person name="Goodwin S.B."/>
            <person name="Grigoriev I.V."/>
        </authorList>
    </citation>
    <scope>NUCLEOTIDE SEQUENCE [LARGE SCALE GENOMIC DNA]</scope>
    <source>
        <strain evidence="3">28A</strain>
    </source>
</reference>
<dbReference type="OrthoDB" id="3902588at2759"/>
<dbReference type="GeneID" id="19396641"/>
<organism evidence="2 3">
    <name type="scientific">Exserohilum turcicum (strain 28A)</name>
    <name type="common">Northern leaf blight fungus</name>
    <name type="synonym">Setosphaeria turcica</name>
    <dbReference type="NCBI Taxonomy" id="671987"/>
    <lineage>
        <taxon>Eukaryota</taxon>
        <taxon>Fungi</taxon>
        <taxon>Dikarya</taxon>
        <taxon>Ascomycota</taxon>
        <taxon>Pezizomycotina</taxon>
        <taxon>Dothideomycetes</taxon>
        <taxon>Pleosporomycetidae</taxon>
        <taxon>Pleosporales</taxon>
        <taxon>Pleosporineae</taxon>
        <taxon>Pleosporaceae</taxon>
        <taxon>Exserohilum</taxon>
    </lineage>
</organism>
<evidence type="ECO:0000313" key="2">
    <source>
        <dbReference type="EMBL" id="EOA82012.1"/>
    </source>
</evidence>
<evidence type="ECO:0000256" key="1">
    <source>
        <dbReference type="SAM" id="MobiDB-lite"/>
    </source>
</evidence>
<reference evidence="2 3" key="2">
    <citation type="journal article" date="2013" name="PLoS Genet.">
        <title>Comparative genome structure, secondary metabolite, and effector coding capacity across Cochliobolus pathogens.</title>
        <authorList>
            <person name="Condon B.J."/>
            <person name="Leng Y."/>
            <person name="Wu D."/>
            <person name="Bushley K.E."/>
            <person name="Ohm R.A."/>
            <person name="Otillar R."/>
            <person name="Martin J."/>
            <person name="Schackwitz W."/>
            <person name="Grimwood J."/>
            <person name="MohdZainudin N."/>
            <person name="Xue C."/>
            <person name="Wang R."/>
            <person name="Manning V.A."/>
            <person name="Dhillon B."/>
            <person name="Tu Z.J."/>
            <person name="Steffenson B.J."/>
            <person name="Salamov A."/>
            <person name="Sun H."/>
            <person name="Lowry S."/>
            <person name="LaButti K."/>
            <person name="Han J."/>
            <person name="Copeland A."/>
            <person name="Lindquist E."/>
            <person name="Barry K."/>
            <person name="Schmutz J."/>
            <person name="Baker S.E."/>
            <person name="Ciuffetti L.M."/>
            <person name="Grigoriev I.V."/>
            <person name="Zhong S."/>
            <person name="Turgeon B.G."/>
        </authorList>
    </citation>
    <scope>NUCLEOTIDE SEQUENCE [LARGE SCALE GENOMIC DNA]</scope>
    <source>
        <strain evidence="3">28A</strain>
    </source>
</reference>
<sequence length="408" mass="46140">MFATDLPLEREAETVGARRERKAKERTGRPPSTGTSNTSRSSAGSFTNERELWWTASLKKAKIIKPKILRPSSVQSGSSRTTAVTVPGTLATQKSREFKDPALQPAWTYTSSFATTLPSGNTFQLEQQQHQVQELEGDNSSRQTNSTVSRFSRKLLTTPSSTKLVSPNSSSMQLTRFQRFIRRMESAGPKVILDRLKEDWQESTSDGVDEELWLLTGLQMQSMGRDKSAPVPACDTGRILELYGNLCKFATVFSECHKLLAPGGFLEIRVMDAAPVRKTAGPLMRMWIEDRLSVNLERLFRCSKPCSLLPAWLTDAGFEMVDQNKDRKLTLPCASDPTCMNVDEELSTMIGRALWKDIWDSFVDDCADEPKWWWEDQEILEECLRYKTMLECRTIFAYKRCTASSTQP</sequence>
<keyword evidence="3" id="KW-1185">Reference proteome</keyword>
<dbReference type="Proteomes" id="UP000016935">
    <property type="component" value="Unassembled WGS sequence"/>
</dbReference>
<dbReference type="HOGENOM" id="CLU_024652_1_0_1"/>
<proteinExistence type="predicted"/>
<dbReference type="RefSeq" id="XP_008030356.1">
    <property type="nucleotide sequence ID" value="XM_008032165.1"/>
</dbReference>
<dbReference type="eggNOG" id="ENOG502SKZZ">
    <property type="taxonomic scope" value="Eukaryota"/>
</dbReference>
<evidence type="ECO:0000313" key="3">
    <source>
        <dbReference type="Proteomes" id="UP000016935"/>
    </source>
</evidence>
<dbReference type="EMBL" id="KB908855">
    <property type="protein sequence ID" value="EOA82012.1"/>
    <property type="molecule type" value="Genomic_DNA"/>
</dbReference>
<feature type="compositionally biased region" description="Basic and acidic residues" evidence="1">
    <location>
        <begin position="7"/>
        <end position="28"/>
    </location>
</feature>
<protein>
    <submittedName>
        <fullName evidence="2">Uncharacterized protein</fullName>
    </submittedName>
</protein>
<feature type="compositionally biased region" description="Polar residues" evidence="1">
    <location>
        <begin position="30"/>
        <end position="46"/>
    </location>
</feature>
<dbReference type="AlphaFoldDB" id="R0K0P1"/>
<feature type="region of interest" description="Disordered" evidence="1">
    <location>
        <begin position="128"/>
        <end position="152"/>
    </location>
</feature>
<accession>R0K0P1</accession>
<name>R0K0P1_EXST2</name>